<organism evidence="1 2">
    <name type="scientific">Clytia hemisphaerica</name>
    <dbReference type="NCBI Taxonomy" id="252671"/>
    <lineage>
        <taxon>Eukaryota</taxon>
        <taxon>Metazoa</taxon>
        <taxon>Cnidaria</taxon>
        <taxon>Hydrozoa</taxon>
        <taxon>Hydroidolina</taxon>
        <taxon>Leptothecata</taxon>
        <taxon>Obeliida</taxon>
        <taxon>Clytiidae</taxon>
        <taxon>Clytia</taxon>
    </lineage>
</organism>
<dbReference type="Proteomes" id="UP000594262">
    <property type="component" value="Unplaced"/>
</dbReference>
<accession>A0A7M5UTX5</accession>
<reference evidence="1" key="1">
    <citation type="submission" date="2021-01" db="UniProtKB">
        <authorList>
            <consortium name="EnsemblMetazoa"/>
        </authorList>
    </citation>
    <scope>IDENTIFICATION</scope>
</reference>
<dbReference type="EnsemblMetazoa" id="CLYHEMT001307.1">
    <property type="protein sequence ID" value="CLYHEMP001307.1"/>
    <property type="gene ID" value="CLYHEMG001307"/>
</dbReference>
<proteinExistence type="predicted"/>
<dbReference type="AlphaFoldDB" id="A0A7M5UTX5"/>
<protein>
    <submittedName>
        <fullName evidence="1">Uncharacterized protein</fullName>
    </submittedName>
</protein>
<keyword evidence="2" id="KW-1185">Reference proteome</keyword>
<evidence type="ECO:0000313" key="1">
    <source>
        <dbReference type="EnsemblMetazoa" id="CLYHEMP001307.1"/>
    </source>
</evidence>
<dbReference type="OrthoDB" id="9998510at2759"/>
<name>A0A7M5UTX5_9CNID</name>
<sequence>VLYNGRILHKEVTAFAKPFLQGEVEETGKGSRYNMRNMSCSKSSVIIFAFLLIQCCALHFNDEVAQSYCSSRAETPSWVFAVRRHCGGEAPTCKELCQNVKTEALVSIGNQRENFACFDAIKTRKNRGSLTSIKTYTFGYGKERGCNWPINDCGPNYCCCKAF</sequence>
<evidence type="ECO:0000313" key="2">
    <source>
        <dbReference type="Proteomes" id="UP000594262"/>
    </source>
</evidence>